<protein>
    <recommendedName>
        <fullName evidence="3">HEPN domain-containing protein</fullName>
    </recommendedName>
</protein>
<dbReference type="AlphaFoldDB" id="A0A073IEU9"/>
<proteinExistence type="predicted"/>
<reference evidence="1 2" key="1">
    <citation type="submission" date="2014-01" db="EMBL/GenBank/DDBJ databases">
        <title>Sulfitobacter donghicola JCM 14565 Genome Sequencing.</title>
        <authorList>
            <person name="Lai Q."/>
            <person name="Hong Z."/>
        </authorList>
    </citation>
    <scope>NUCLEOTIDE SEQUENCE [LARGE SCALE GENOMIC DNA]</scope>
    <source>
        <strain evidence="1 2">JCM 14565</strain>
    </source>
</reference>
<organism evidence="1 2">
    <name type="scientific">Sulfitobacter donghicola DSW-25 = KCTC 12864 = JCM 14565</name>
    <dbReference type="NCBI Taxonomy" id="1300350"/>
    <lineage>
        <taxon>Bacteria</taxon>
        <taxon>Pseudomonadati</taxon>
        <taxon>Pseudomonadota</taxon>
        <taxon>Alphaproteobacteria</taxon>
        <taxon>Rhodobacterales</taxon>
        <taxon>Roseobacteraceae</taxon>
        <taxon>Sulfitobacter</taxon>
    </lineage>
</organism>
<gene>
    <name evidence="1" type="ORF">DSW25_14540</name>
</gene>
<dbReference type="EMBL" id="JAMC01000005">
    <property type="protein sequence ID" value="KEJ88893.1"/>
    <property type="molecule type" value="Genomic_DNA"/>
</dbReference>
<sequence>MDAIGEWNWALAITTARYNSLVVKDIFAGWSSVGVDPHPPIHEIIFCATNLAFATELYLKAACVACGERSPPKKHELLTIFNNIPKTDREEILSLYESTFEPKYSGLRSGEIWLRLGDNNLPSDNRPASLLDVLGHYSASYEDWRYIFAMGKKANPSNLRALHYSRLIGLCEAIDHFMQIRFPKIVRKNEISIY</sequence>
<evidence type="ECO:0000313" key="2">
    <source>
        <dbReference type="Proteomes" id="UP000027734"/>
    </source>
</evidence>
<dbReference type="Proteomes" id="UP000027734">
    <property type="component" value="Unassembled WGS sequence"/>
</dbReference>
<dbReference type="RefSeq" id="WP_025059742.1">
    <property type="nucleotide sequence ID" value="NZ_JAMC01000005.1"/>
</dbReference>
<evidence type="ECO:0008006" key="3">
    <source>
        <dbReference type="Google" id="ProtNLM"/>
    </source>
</evidence>
<keyword evidence="2" id="KW-1185">Reference proteome</keyword>
<name>A0A073IEU9_9RHOB</name>
<evidence type="ECO:0000313" key="1">
    <source>
        <dbReference type="EMBL" id="KEJ88893.1"/>
    </source>
</evidence>
<accession>A0A073IEU9</accession>
<comment type="caution">
    <text evidence="1">The sequence shown here is derived from an EMBL/GenBank/DDBJ whole genome shotgun (WGS) entry which is preliminary data.</text>
</comment>